<dbReference type="EMBL" id="CP072788">
    <property type="protein sequence ID" value="QTR01197.1"/>
    <property type="molecule type" value="Genomic_DNA"/>
</dbReference>
<protein>
    <submittedName>
        <fullName evidence="3">Aerial mycelium formation protein</fullName>
    </submittedName>
</protein>
<evidence type="ECO:0000313" key="3">
    <source>
        <dbReference type="EMBL" id="QTR01197.1"/>
    </source>
</evidence>
<reference evidence="3" key="2">
    <citation type="submission" date="2021-04" db="EMBL/GenBank/DDBJ databases">
        <title>Saccharothrix algeriensis WGS.</title>
        <authorList>
            <person name="Stuskova K."/>
            <person name="Hakalova E."/>
            <person name="Tebbal A.B."/>
            <person name="Eichmeier A."/>
        </authorList>
    </citation>
    <scope>NUCLEOTIDE SEQUENCE</scope>
    <source>
        <strain evidence="3">NRRL B-24137</strain>
    </source>
</reference>
<dbReference type="AlphaFoldDB" id="A0A8T8HRZ8"/>
<organism evidence="3 4">
    <name type="scientific">Saccharothrix algeriensis</name>
    <dbReference type="NCBI Taxonomy" id="173560"/>
    <lineage>
        <taxon>Bacteria</taxon>
        <taxon>Bacillati</taxon>
        <taxon>Actinomycetota</taxon>
        <taxon>Actinomycetes</taxon>
        <taxon>Pseudonocardiales</taxon>
        <taxon>Pseudonocardiaceae</taxon>
        <taxon>Saccharothrix</taxon>
    </lineage>
</organism>
<dbReference type="EMBL" id="JAFBCL010000001">
    <property type="protein sequence ID" value="MBM7812450.1"/>
    <property type="molecule type" value="Genomic_DNA"/>
</dbReference>
<dbReference type="InterPro" id="IPR049575">
    <property type="entry name" value="RsiG-like"/>
</dbReference>
<sequence length="193" mass="21176">MIEVRPGGRRRIDRVLAPDYAEGVEQLPLAEVRALRDEAAQEETDLSYLRRLLHARIDIVRAEQARRTDGGSAVVDQLATILASNAVGPATGLGRYQTQEPSRAEAHRRHVEALVSDVDLSDVSALSDDKLDLALRTFVSEEASVSARRREVQVVVDRLNAEIAGRYQSGSASVDELLAAERGWPTNPGRARD</sequence>
<feature type="domain" description="RsiG-like" evidence="1">
    <location>
        <begin position="118"/>
        <end position="179"/>
    </location>
</feature>
<reference evidence="2 5" key="1">
    <citation type="submission" date="2021-01" db="EMBL/GenBank/DDBJ databases">
        <title>Sequencing the genomes of 1000 actinobacteria strains.</title>
        <authorList>
            <person name="Klenk H.-P."/>
        </authorList>
    </citation>
    <scope>NUCLEOTIDE SEQUENCE [LARGE SCALE GENOMIC DNA]</scope>
    <source>
        <strain evidence="2 5">DSM 44581</strain>
    </source>
</reference>
<accession>A0A8T8HRZ8</accession>
<evidence type="ECO:0000313" key="4">
    <source>
        <dbReference type="Proteomes" id="UP000671828"/>
    </source>
</evidence>
<proteinExistence type="predicted"/>
<name>A0A8T8HRZ8_9PSEU</name>
<evidence type="ECO:0000259" key="1">
    <source>
        <dbReference type="Pfam" id="PF22802"/>
    </source>
</evidence>
<feature type="domain" description="RsiG-like" evidence="1">
    <location>
        <begin position="19"/>
        <end position="82"/>
    </location>
</feature>
<dbReference type="InterPro" id="IPR055209">
    <property type="entry name" value="RsiG-like_dom"/>
</dbReference>
<dbReference type="Pfam" id="PF22802">
    <property type="entry name" value="RsiG"/>
    <property type="match status" value="2"/>
</dbReference>
<keyword evidence="5" id="KW-1185">Reference proteome</keyword>
<dbReference type="Proteomes" id="UP000671828">
    <property type="component" value="Chromosome"/>
</dbReference>
<evidence type="ECO:0000313" key="2">
    <source>
        <dbReference type="EMBL" id="MBM7812450.1"/>
    </source>
</evidence>
<dbReference type="CDD" id="cd21107">
    <property type="entry name" value="RsiG"/>
    <property type="match status" value="1"/>
</dbReference>
<dbReference type="Proteomes" id="UP001195724">
    <property type="component" value="Unassembled WGS sequence"/>
</dbReference>
<dbReference type="RefSeq" id="WP_204843223.1">
    <property type="nucleotide sequence ID" value="NZ_JAFBCL010000001.1"/>
</dbReference>
<gene>
    <name evidence="3" type="ORF">J7S33_17065</name>
    <name evidence="2" type="ORF">JOE68_003315</name>
</gene>
<evidence type="ECO:0000313" key="5">
    <source>
        <dbReference type="Proteomes" id="UP001195724"/>
    </source>
</evidence>